<protein>
    <submittedName>
        <fullName evidence="1">Uncharacterized protein</fullName>
    </submittedName>
</protein>
<sequence>MANRTDAKEEASFPLELQQSGIVLGASVDIRDLQMIQDRFNITVFLYFEENLARESTLGDDLRTYGDIPEFERPFIRVDVFLEYATGSDPAFLDRLNELPLEIEIIAYGELQQENENPLRYVKGIMPFLDELIMDDVPTAY</sequence>
<proteinExistence type="predicted"/>
<organism evidence="1">
    <name type="scientific">hydrocarbon metagenome</name>
    <dbReference type="NCBI Taxonomy" id="938273"/>
    <lineage>
        <taxon>unclassified sequences</taxon>
        <taxon>metagenomes</taxon>
        <taxon>ecological metagenomes</taxon>
    </lineage>
</organism>
<reference evidence="1" key="1">
    <citation type="journal article" date="2015" name="Proc. Natl. Acad. Sci. U.S.A.">
        <title>Networks of energetic and metabolic interactions define dynamics in microbial communities.</title>
        <authorList>
            <person name="Embree M."/>
            <person name="Liu J.K."/>
            <person name="Al-Bassam M.M."/>
            <person name="Zengler K."/>
        </authorList>
    </citation>
    <scope>NUCLEOTIDE SEQUENCE</scope>
</reference>
<dbReference type="AlphaFoldDB" id="A0A0W8FHR6"/>
<dbReference type="EMBL" id="LNQE01001251">
    <property type="protein sequence ID" value="KUG19843.1"/>
    <property type="molecule type" value="Genomic_DNA"/>
</dbReference>
<evidence type="ECO:0000313" key="1">
    <source>
        <dbReference type="EMBL" id="KUG19843.1"/>
    </source>
</evidence>
<comment type="caution">
    <text evidence="1">The sequence shown here is derived from an EMBL/GenBank/DDBJ whole genome shotgun (WGS) entry which is preliminary data.</text>
</comment>
<accession>A0A0W8FHR6</accession>
<gene>
    <name evidence="1" type="ORF">ASZ90_010420</name>
</gene>
<name>A0A0W8FHR6_9ZZZZ</name>